<dbReference type="Pfam" id="PF02223">
    <property type="entry name" value="Thymidylate_kin"/>
    <property type="match status" value="1"/>
</dbReference>
<dbReference type="RefSeq" id="WP_093575494.1">
    <property type="nucleotide sequence ID" value="NZ_FOWC01000009.1"/>
</dbReference>
<dbReference type="Proteomes" id="UP000199137">
    <property type="component" value="Unassembled WGS sequence"/>
</dbReference>
<dbReference type="GO" id="GO:0006227">
    <property type="term" value="P:dUDP biosynthetic process"/>
    <property type="evidence" value="ECO:0007669"/>
    <property type="project" value="TreeGrafter"/>
</dbReference>
<protein>
    <recommendedName>
        <fullName evidence="3 10">Thymidylate kinase</fullName>
        <ecNumber evidence="2 10">2.7.4.9</ecNumber>
    </recommendedName>
    <alternativeName>
        <fullName evidence="10">dTMP kinase</fullName>
    </alternativeName>
</protein>
<reference evidence="13 14" key="1">
    <citation type="submission" date="2016-10" db="EMBL/GenBank/DDBJ databases">
        <authorList>
            <person name="de Groot N.N."/>
        </authorList>
    </citation>
    <scope>NUCLEOTIDE SEQUENCE [LARGE SCALE GENOMIC DNA]</scope>
    <source>
        <strain evidence="13 14">DSM 44637</strain>
    </source>
</reference>
<evidence type="ECO:0000313" key="14">
    <source>
        <dbReference type="Proteomes" id="UP000199137"/>
    </source>
</evidence>
<comment type="caution">
    <text evidence="10">Lacks conserved residue(s) required for the propagation of feature annotation.</text>
</comment>
<dbReference type="GO" id="GO:0006233">
    <property type="term" value="P:dTDP biosynthetic process"/>
    <property type="evidence" value="ECO:0007669"/>
    <property type="project" value="InterPro"/>
</dbReference>
<dbReference type="EC" id="2.7.4.9" evidence="2 10"/>
<evidence type="ECO:0000256" key="6">
    <source>
        <dbReference type="ARBA" id="ARBA00022741"/>
    </source>
</evidence>
<evidence type="ECO:0000256" key="1">
    <source>
        <dbReference type="ARBA" id="ARBA00009776"/>
    </source>
</evidence>
<keyword evidence="7 10" id="KW-0418">Kinase</keyword>
<accession>A0A1I5WLB8</accession>
<keyword evidence="6 10" id="KW-0547">Nucleotide-binding</keyword>
<dbReference type="GO" id="GO:0005737">
    <property type="term" value="C:cytoplasm"/>
    <property type="evidence" value="ECO:0007669"/>
    <property type="project" value="TreeGrafter"/>
</dbReference>
<comment type="catalytic activity">
    <reaction evidence="9 10">
        <text>dTMP + ATP = dTDP + ADP</text>
        <dbReference type="Rhea" id="RHEA:13517"/>
        <dbReference type="ChEBI" id="CHEBI:30616"/>
        <dbReference type="ChEBI" id="CHEBI:58369"/>
        <dbReference type="ChEBI" id="CHEBI:63528"/>
        <dbReference type="ChEBI" id="CHEBI:456216"/>
        <dbReference type="EC" id="2.7.4.9"/>
    </reaction>
</comment>
<evidence type="ECO:0000256" key="11">
    <source>
        <dbReference type="SAM" id="MobiDB-lite"/>
    </source>
</evidence>
<dbReference type="STRING" id="112413.SAMN05421854_109287"/>
<comment type="function">
    <text evidence="10">Phosphorylation of dTMP to form dTDP in both de novo and salvage pathways of dTTP synthesis.</text>
</comment>
<dbReference type="SUPFAM" id="SSF52540">
    <property type="entry name" value="P-loop containing nucleoside triphosphate hydrolases"/>
    <property type="match status" value="1"/>
</dbReference>
<dbReference type="PANTHER" id="PTHR10344:SF4">
    <property type="entry name" value="UMP-CMP KINASE 2, MITOCHONDRIAL"/>
    <property type="match status" value="1"/>
</dbReference>
<evidence type="ECO:0000313" key="13">
    <source>
        <dbReference type="EMBL" id="SFQ20460.1"/>
    </source>
</evidence>
<dbReference type="EMBL" id="FOWC01000009">
    <property type="protein sequence ID" value="SFQ20460.1"/>
    <property type="molecule type" value="Genomic_DNA"/>
</dbReference>
<evidence type="ECO:0000256" key="10">
    <source>
        <dbReference type="HAMAP-Rule" id="MF_00165"/>
    </source>
</evidence>
<sequence>MLITFEGLPGAGKSTQSRMLARCLEANGHHVTVLPDLATLDTEPISATLVDLLRTGDDPFLRTGDAITDTMITAAIRADLVATVLDPALAENPAGVVIEDRGIHTMASYAIAALLRQHRAPAEIALDWLNALTALAGPRPTRALWLRIPPNVAARRADERGGDRRPASTDEQRAHLTWVDHAYALLAERDPQLTVLDVIDLDPVDTHLAVHAALRQISQTGDIDLSPCAGHHETAEPVSYAGPARPRPSVPSRNRESETMTTLASHRENTAPIDLLSALRTARAAGADALAATLDDHGLRALDGGRNNDVFVWTAAPTPICIKLYKKTDRQRVEREWHGLTHAAGLGSAPEPLWLDEDPEQPALGMTLLPGAPILDVLDPTTAIKSLATTTRALQSVPLKEPLASLERVDSIGHYIARLTDVWPGQLADAADDPQTPEMLALLHRWENSGDAELLAQPAARVYSRGDANLLNWLHDGESTYVADFEFSGFSDIAVDAADHIEHISARVVPDDVWASAEADLGVTPANRARFEAARRTIALRWLAVLWKQRTKRVEEFTALHDRVRALQG</sequence>
<proteinExistence type="inferred from homology"/>
<dbReference type="InterPro" id="IPR027417">
    <property type="entry name" value="P-loop_NTPase"/>
</dbReference>
<keyword evidence="4 10" id="KW-0808">Transferase</keyword>
<name>A0A1I5WLB8_9PSEU</name>
<evidence type="ECO:0000256" key="7">
    <source>
        <dbReference type="ARBA" id="ARBA00022777"/>
    </source>
</evidence>
<dbReference type="HAMAP" id="MF_00165">
    <property type="entry name" value="Thymidylate_kinase"/>
    <property type="match status" value="1"/>
</dbReference>
<feature type="domain" description="Thymidylate kinase-like" evidence="12">
    <location>
        <begin position="5"/>
        <end position="197"/>
    </location>
</feature>
<dbReference type="GO" id="GO:0006235">
    <property type="term" value="P:dTTP biosynthetic process"/>
    <property type="evidence" value="ECO:0007669"/>
    <property type="project" value="UniProtKB-UniRule"/>
</dbReference>
<evidence type="ECO:0000256" key="5">
    <source>
        <dbReference type="ARBA" id="ARBA00022727"/>
    </source>
</evidence>
<evidence type="ECO:0000256" key="4">
    <source>
        <dbReference type="ARBA" id="ARBA00022679"/>
    </source>
</evidence>
<evidence type="ECO:0000256" key="8">
    <source>
        <dbReference type="ARBA" id="ARBA00022840"/>
    </source>
</evidence>
<dbReference type="InterPro" id="IPR011009">
    <property type="entry name" value="Kinase-like_dom_sf"/>
</dbReference>
<dbReference type="Gene3D" id="3.90.1200.10">
    <property type="match status" value="1"/>
</dbReference>
<dbReference type="GO" id="GO:0004798">
    <property type="term" value="F:dTMP kinase activity"/>
    <property type="evidence" value="ECO:0007669"/>
    <property type="project" value="UniProtKB-UniRule"/>
</dbReference>
<dbReference type="GO" id="GO:0005524">
    <property type="term" value="F:ATP binding"/>
    <property type="evidence" value="ECO:0007669"/>
    <property type="project" value="UniProtKB-UniRule"/>
</dbReference>
<comment type="similarity">
    <text evidence="1 10">Belongs to the thymidylate kinase family.</text>
</comment>
<feature type="region of interest" description="Disordered" evidence="11">
    <location>
        <begin position="228"/>
        <end position="263"/>
    </location>
</feature>
<organism evidence="13 14">
    <name type="scientific">Amycolatopsis rubida</name>
    <dbReference type="NCBI Taxonomy" id="112413"/>
    <lineage>
        <taxon>Bacteria</taxon>
        <taxon>Bacillati</taxon>
        <taxon>Actinomycetota</taxon>
        <taxon>Actinomycetes</taxon>
        <taxon>Pseudonocardiales</taxon>
        <taxon>Pseudonocardiaceae</taxon>
        <taxon>Amycolatopsis</taxon>
    </lineage>
</organism>
<evidence type="ECO:0000256" key="3">
    <source>
        <dbReference type="ARBA" id="ARBA00017144"/>
    </source>
</evidence>
<dbReference type="AlphaFoldDB" id="A0A1I5WLB8"/>
<keyword evidence="5 10" id="KW-0545">Nucleotide biosynthesis</keyword>
<evidence type="ECO:0000256" key="9">
    <source>
        <dbReference type="ARBA" id="ARBA00048743"/>
    </source>
</evidence>
<gene>
    <name evidence="10" type="primary">tmk</name>
    <name evidence="13" type="ORF">SAMN05421854_109287</name>
</gene>
<dbReference type="PANTHER" id="PTHR10344">
    <property type="entry name" value="THYMIDYLATE KINASE"/>
    <property type="match status" value="1"/>
</dbReference>
<dbReference type="InterPro" id="IPR018094">
    <property type="entry name" value="Thymidylate_kinase"/>
</dbReference>
<dbReference type="InterPro" id="IPR039430">
    <property type="entry name" value="Thymidylate_kin-like_dom"/>
</dbReference>
<dbReference type="SUPFAM" id="SSF56112">
    <property type="entry name" value="Protein kinase-like (PK-like)"/>
    <property type="match status" value="1"/>
</dbReference>
<evidence type="ECO:0000256" key="2">
    <source>
        <dbReference type="ARBA" id="ARBA00012980"/>
    </source>
</evidence>
<keyword evidence="8 10" id="KW-0067">ATP-binding</keyword>
<dbReference type="Gene3D" id="3.40.50.300">
    <property type="entry name" value="P-loop containing nucleotide triphosphate hydrolases"/>
    <property type="match status" value="1"/>
</dbReference>
<dbReference type="CDD" id="cd01672">
    <property type="entry name" value="TMPK"/>
    <property type="match status" value="1"/>
</dbReference>
<evidence type="ECO:0000259" key="12">
    <source>
        <dbReference type="Pfam" id="PF02223"/>
    </source>
</evidence>
<dbReference type="OrthoDB" id="3383851at2"/>